<evidence type="ECO:0000313" key="11">
    <source>
        <dbReference type="RefSeq" id="XP_013404512.1"/>
    </source>
</evidence>
<keyword evidence="8" id="KW-0539">Nucleus</keyword>
<dbReference type="GO" id="GO:0008270">
    <property type="term" value="F:zinc ion binding"/>
    <property type="evidence" value="ECO:0007669"/>
    <property type="project" value="UniProtKB-KW"/>
</dbReference>
<feature type="domain" description="BRCT" evidence="9">
    <location>
        <begin position="118"/>
        <end position="231"/>
    </location>
</feature>
<dbReference type="KEGG" id="lak:106169565"/>
<keyword evidence="7" id="KW-0234">DNA repair</keyword>
<dbReference type="GO" id="GO:0004842">
    <property type="term" value="F:ubiquitin-protein transferase activity"/>
    <property type="evidence" value="ECO:0007669"/>
    <property type="project" value="TreeGrafter"/>
</dbReference>
<dbReference type="InterPro" id="IPR001357">
    <property type="entry name" value="BRCT_dom"/>
</dbReference>
<dbReference type="InParanoid" id="A0A1S3J270"/>
<evidence type="ECO:0000256" key="2">
    <source>
        <dbReference type="ARBA" id="ARBA00022723"/>
    </source>
</evidence>
<dbReference type="PANTHER" id="PTHR13763:SF0">
    <property type="entry name" value="BREAST CANCER TYPE 1 SUSCEPTIBILITY PROTEIN"/>
    <property type="match status" value="1"/>
</dbReference>
<dbReference type="Pfam" id="PF00533">
    <property type="entry name" value="BRCT"/>
    <property type="match status" value="1"/>
</dbReference>
<name>A0A1S3J270_LINAN</name>
<evidence type="ECO:0000256" key="7">
    <source>
        <dbReference type="ARBA" id="ARBA00023204"/>
    </source>
</evidence>
<protein>
    <submittedName>
        <fullName evidence="11">BRCA1-associated RING domain protein 1-like</fullName>
    </submittedName>
</protein>
<dbReference type="RefSeq" id="XP_013404512.1">
    <property type="nucleotide sequence ID" value="XM_013549058.1"/>
</dbReference>
<keyword evidence="2" id="KW-0479">Metal-binding</keyword>
<evidence type="ECO:0000256" key="5">
    <source>
        <dbReference type="ARBA" id="ARBA00022771"/>
    </source>
</evidence>
<dbReference type="CDD" id="cd17720">
    <property type="entry name" value="BRCT_Bard1_rpt2"/>
    <property type="match status" value="1"/>
</dbReference>
<evidence type="ECO:0000256" key="4">
    <source>
        <dbReference type="ARBA" id="ARBA00022763"/>
    </source>
</evidence>
<comment type="subcellular location">
    <subcellularLocation>
        <location evidence="1">Nucleus</location>
    </subcellularLocation>
</comment>
<dbReference type="SUPFAM" id="SSF52113">
    <property type="entry name" value="BRCT domain"/>
    <property type="match status" value="2"/>
</dbReference>
<dbReference type="AlphaFoldDB" id="A0A1S3J270"/>
<dbReference type="PANTHER" id="PTHR13763">
    <property type="entry name" value="BREAST CANCER TYPE 1 SUSCEPTIBILITY PROTEIN BRCA1"/>
    <property type="match status" value="1"/>
</dbReference>
<dbReference type="GeneID" id="106169565"/>
<keyword evidence="5" id="KW-0863">Zinc-finger</keyword>
<sequence>MSQVPRYNRLVLLPTGLTRDQKRQLEKCAKLLNAGLATDFSLEVTHVVTTVNAEGMCPRTMKYLQAVLTGKWVVNFEWVSLCLEYKHHVCEEAFEVPGSSTNPDSQAPRLSRLNAERQLPGLFNGCHFFFHGTFTYPSPSKDDLVQLVKYGGGVVLAREPKLDTLDNLDNTVPYHAKLDTDLANCGHYIVQDKVAEDAGKSSEGSSSRLRRVSAAWVMDCAARFCLLDTEG</sequence>
<dbReference type="PROSITE" id="PS50172">
    <property type="entry name" value="BRCT"/>
    <property type="match status" value="2"/>
</dbReference>
<accession>A0A1S3J270</accession>
<evidence type="ECO:0000313" key="10">
    <source>
        <dbReference type="Proteomes" id="UP000085678"/>
    </source>
</evidence>
<dbReference type="OrthoDB" id="2384350at2759"/>
<dbReference type="InterPro" id="IPR036420">
    <property type="entry name" value="BRCT_dom_sf"/>
</dbReference>
<reference evidence="11" key="1">
    <citation type="submission" date="2025-08" db="UniProtKB">
        <authorList>
            <consortium name="RefSeq"/>
        </authorList>
    </citation>
    <scope>IDENTIFICATION</scope>
    <source>
        <tissue evidence="11">Gonads</tissue>
    </source>
</reference>
<keyword evidence="10" id="KW-1185">Reference proteome</keyword>
<dbReference type="GO" id="GO:0070531">
    <property type="term" value="C:BRCA1-A complex"/>
    <property type="evidence" value="ECO:0007669"/>
    <property type="project" value="TreeGrafter"/>
</dbReference>
<dbReference type="InterPro" id="IPR031099">
    <property type="entry name" value="BRCA1-associated"/>
</dbReference>
<evidence type="ECO:0000259" key="9">
    <source>
        <dbReference type="PROSITE" id="PS50172"/>
    </source>
</evidence>
<proteinExistence type="predicted"/>
<dbReference type="Pfam" id="PF16589">
    <property type="entry name" value="BRCT_2"/>
    <property type="match status" value="1"/>
</dbReference>
<evidence type="ECO:0000256" key="6">
    <source>
        <dbReference type="ARBA" id="ARBA00022833"/>
    </source>
</evidence>
<dbReference type="GO" id="GO:0000724">
    <property type="term" value="P:double-strand break repair via homologous recombination"/>
    <property type="evidence" value="ECO:0007669"/>
    <property type="project" value="TreeGrafter"/>
</dbReference>
<dbReference type="GO" id="GO:0045944">
    <property type="term" value="P:positive regulation of transcription by RNA polymerase II"/>
    <property type="evidence" value="ECO:0007669"/>
    <property type="project" value="TreeGrafter"/>
</dbReference>
<keyword evidence="4" id="KW-0227">DNA damage</keyword>
<feature type="domain" description="BRCT" evidence="9">
    <location>
        <begin position="2"/>
        <end position="96"/>
    </location>
</feature>
<dbReference type="Gene3D" id="3.40.50.10190">
    <property type="entry name" value="BRCT domain"/>
    <property type="match status" value="2"/>
</dbReference>
<gene>
    <name evidence="11" type="primary">LOC106169565</name>
</gene>
<keyword evidence="6" id="KW-0862">Zinc</keyword>
<evidence type="ECO:0000256" key="8">
    <source>
        <dbReference type="ARBA" id="ARBA00023242"/>
    </source>
</evidence>
<evidence type="ECO:0000256" key="3">
    <source>
        <dbReference type="ARBA" id="ARBA00022737"/>
    </source>
</evidence>
<dbReference type="CDD" id="cd17734">
    <property type="entry name" value="BRCT_Bard1_rpt1"/>
    <property type="match status" value="1"/>
</dbReference>
<dbReference type="FunFam" id="3.40.50.10190:FF:000006">
    <property type="entry name" value="Breast cancer type 1 susceptibility protein homolog"/>
    <property type="match status" value="1"/>
</dbReference>
<dbReference type="GO" id="GO:0031436">
    <property type="term" value="C:BRCA1-BARD1 complex"/>
    <property type="evidence" value="ECO:0007669"/>
    <property type="project" value="TreeGrafter"/>
</dbReference>
<evidence type="ECO:0000256" key="1">
    <source>
        <dbReference type="ARBA" id="ARBA00004123"/>
    </source>
</evidence>
<keyword evidence="3" id="KW-0677">Repeat</keyword>
<dbReference type="Proteomes" id="UP000085678">
    <property type="component" value="Unplaced"/>
</dbReference>
<organism evidence="10 11">
    <name type="scientific">Lingula anatina</name>
    <name type="common">Brachiopod</name>
    <name type="synonym">Lingula unguis</name>
    <dbReference type="NCBI Taxonomy" id="7574"/>
    <lineage>
        <taxon>Eukaryota</taxon>
        <taxon>Metazoa</taxon>
        <taxon>Spiralia</taxon>
        <taxon>Lophotrochozoa</taxon>
        <taxon>Brachiopoda</taxon>
        <taxon>Linguliformea</taxon>
        <taxon>Lingulata</taxon>
        <taxon>Lingulida</taxon>
        <taxon>Linguloidea</taxon>
        <taxon>Lingulidae</taxon>
        <taxon>Lingula</taxon>
    </lineage>
</organism>
<dbReference type="STRING" id="7574.A0A1S3J270"/>
<dbReference type="SMART" id="SM00292">
    <property type="entry name" value="BRCT"/>
    <property type="match status" value="2"/>
</dbReference>